<evidence type="ECO:0000313" key="3">
    <source>
        <dbReference type="EMBL" id="MBK9717215.1"/>
    </source>
</evidence>
<dbReference type="EMBL" id="JADKFW010000004">
    <property type="protein sequence ID" value="MBK9717215.1"/>
    <property type="molecule type" value="Genomic_DNA"/>
</dbReference>
<evidence type="ECO:0000313" key="4">
    <source>
        <dbReference type="Proteomes" id="UP000808349"/>
    </source>
</evidence>
<evidence type="ECO:0000256" key="1">
    <source>
        <dbReference type="ARBA" id="ARBA00007689"/>
    </source>
</evidence>
<dbReference type="Proteomes" id="UP000808349">
    <property type="component" value="Unassembled WGS sequence"/>
</dbReference>
<dbReference type="Gene3D" id="3.30.70.1060">
    <property type="entry name" value="Dimeric alpha+beta barrel"/>
    <property type="match status" value="1"/>
</dbReference>
<protein>
    <recommendedName>
        <fullName evidence="2">YCII-related domain-containing protein</fullName>
    </recommendedName>
</protein>
<accession>A0A9D7S8Q1</accession>
<dbReference type="Pfam" id="PF03795">
    <property type="entry name" value="YCII"/>
    <property type="match status" value="1"/>
</dbReference>
<dbReference type="InterPro" id="IPR005545">
    <property type="entry name" value="YCII"/>
</dbReference>
<dbReference type="AlphaFoldDB" id="A0A9D7S8Q1"/>
<comment type="caution">
    <text evidence="3">The sequence shown here is derived from an EMBL/GenBank/DDBJ whole genome shotgun (WGS) entry which is preliminary data.</text>
</comment>
<dbReference type="InterPro" id="IPR011008">
    <property type="entry name" value="Dimeric_a/b-barrel"/>
</dbReference>
<gene>
    <name evidence="3" type="ORF">IPO85_06840</name>
</gene>
<sequence length="170" mass="19256">MTFFNLNPNSIRQLGEISKDNGKTFTIEYDLEYRRKITNSQTTFDSVLAKKLNADERGMKNYVLVILKTGTTSISDKNEIDKIFEGHMSNIGRLAKEGKLSLAGPFRKNDKTYRGLYIFNVETIEEAKIITATDPAVQSGLLDAEYFNWYGSAGLSELLPIHEKISKTKF</sequence>
<dbReference type="SUPFAM" id="SSF54909">
    <property type="entry name" value="Dimeric alpha+beta barrel"/>
    <property type="match status" value="1"/>
</dbReference>
<feature type="domain" description="YCII-related" evidence="2">
    <location>
        <begin position="74"/>
        <end position="145"/>
    </location>
</feature>
<organism evidence="3 4">
    <name type="scientific">Candidatus Defluviibacterium haderslevense</name>
    <dbReference type="NCBI Taxonomy" id="2981993"/>
    <lineage>
        <taxon>Bacteria</taxon>
        <taxon>Pseudomonadati</taxon>
        <taxon>Bacteroidota</taxon>
        <taxon>Saprospiria</taxon>
        <taxon>Saprospirales</taxon>
        <taxon>Saprospiraceae</taxon>
        <taxon>Candidatus Defluviibacterium</taxon>
    </lineage>
</organism>
<evidence type="ECO:0000259" key="2">
    <source>
        <dbReference type="Pfam" id="PF03795"/>
    </source>
</evidence>
<comment type="similarity">
    <text evidence="1">Belongs to the YciI family.</text>
</comment>
<reference evidence="3 4" key="1">
    <citation type="submission" date="2020-10" db="EMBL/GenBank/DDBJ databases">
        <title>Connecting structure to function with the recovery of over 1000 high-quality activated sludge metagenome-assembled genomes encoding full-length rRNA genes using long-read sequencing.</title>
        <authorList>
            <person name="Singleton C.M."/>
            <person name="Petriglieri F."/>
            <person name="Kristensen J.M."/>
            <person name="Kirkegaard R.H."/>
            <person name="Michaelsen T.Y."/>
            <person name="Andersen M.H."/>
            <person name="Karst S.M."/>
            <person name="Dueholm M.S."/>
            <person name="Nielsen P.H."/>
            <person name="Albertsen M."/>
        </authorList>
    </citation>
    <scope>NUCLEOTIDE SEQUENCE [LARGE SCALE GENOMIC DNA]</scope>
    <source>
        <strain evidence="3">Ribe_18-Q3-R11-54_BAT3C.373</strain>
    </source>
</reference>
<name>A0A9D7S8Q1_9BACT</name>
<proteinExistence type="inferred from homology"/>